<keyword evidence="3" id="KW-0832">Ubl conjugation</keyword>
<dbReference type="InterPro" id="IPR036388">
    <property type="entry name" value="WH-like_DNA-bd_sf"/>
</dbReference>
<dbReference type="InterPro" id="IPR059120">
    <property type="entry name" value="Cullin-like_AB"/>
</dbReference>
<proteinExistence type="inferred from homology"/>
<evidence type="ECO:0000256" key="4">
    <source>
        <dbReference type="PROSITE-ProRule" id="PRU00330"/>
    </source>
</evidence>
<sequence>MRGMAQCWSSVVQQQVGLGLGLGAGDVAERYCGLYRRLRGATEELFGQQAAFLGALGQGFAGALLQLPFLTALHVSPGGVAPAPGSRSSGGAAGSTGLLQQLLEPFVVFSGLEFAHTFEHFYRLYLGDRLLAQGPSWLEGAVLEQLGLCFPRRFPQQMLSDLAESEELQRQFRLFQLQERDKRLLEPGAESPEHEVSGAAGPAGGQVLPAPGEAPEVTVLALSPRCWPVSPLCRMAEPGRFFPAALSSPLGAFAAFCGQSQSWAGARPRGLQWTWLGRAELRFGDCVLHVSTLQMFVLLRFNGAEVAVESLLQATGLPAELLQQALAPLTEGEGEAVLLRSCAPGASGRQLRLLPRQRYLRAERAESGALERKRNVLCCLLSRILKAEKRLHIDNLVFRVLAACQKGELGPGLQFPSFCCHSVDVLSCVLHLLNQGYLRRQEERPHVLEYVPDESPEPPGSQAQPPVAFQTVEIKTAPSPAAAERRQTFSTFR</sequence>
<evidence type="ECO:0000256" key="2">
    <source>
        <dbReference type="ARBA" id="ARBA00022499"/>
    </source>
</evidence>
<dbReference type="GO" id="GO:0031625">
    <property type="term" value="F:ubiquitin protein ligase binding"/>
    <property type="evidence" value="ECO:0007669"/>
    <property type="project" value="InterPro"/>
</dbReference>
<dbReference type="AlphaFoldDB" id="A0A8B9SVR3"/>
<dbReference type="GO" id="GO:0016567">
    <property type="term" value="P:protein ubiquitination"/>
    <property type="evidence" value="ECO:0007669"/>
    <property type="project" value="UniProtKB-UniPathway"/>
</dbReference>
<protein>
    <recommendedName>
        <fullName evidence="5">Cullin family profile domain-containing protein</fullName>
    </recommendedName>
</protein>
<dbReference type="InterPro" id="IPR036317">
    <property type="entry name" value="Cullin_homology_sf"/>
</dbReference>
<dbReference type="InterPro" id="IPR036390">
    <property type="entry name" value="WH_DNA-bd_sf"/>
</dbReference>
<reference evidence="6" key="2">
    <citation type="submission" date="2025-08" db="UniProtKB">
        <authorList>
            <consortium name="Ensembl"/>
        </authorList>
    </citation>
    <scope>IDENTIFICATION</scope>
</reference>
<organism evidence="6 7">
    <name type="scientific">Anas platyrhynchos</name>
    <name type="common">Mallard</name>
    <name type="synonym">Anas boschas</name>
    <dbReference type="NCBI Taxonomy" id="8839"/>
    <lineage>
        <taxon>Eukaryota</taxon>
        <taxon>Metazoa</taxon>
        <taxon>Chordata</taxon>
        <taxon>Craniata</taxon>
        <taxon>Vertebrata</taxon>
        <taxon>Euteleostomi</taxon>
        <taxon>Archelosauria</taxon>
        <taxon>Archosauria</taxon>
        <taxon>Dinosauria</taxon>
        <taxon>Saurischia</taxon>
        <taxon>Theropoda</taxon>
        <taxon>Coelurosauria</taxon>
        <taxon>Aves</taxon>
        <taxon>Neognathae</taxon>
        <taxon>Galloanserae</taxon>
        <taxon>Anseriformes</taxon>
        <taxon>Anatidae</taxon>
        <taxon>Anatinae</taxon>
        <taxon>Anas</taxon>
    </lineage>
</organism>
<evidence type="ECO:0000256" key="3">
    <source>
        <dbReference type="ARBA" id="ARBA00022843"/>
    </source>
</evidence>
<dbReference type="Ensembl" id="ENSAPLT00020012619.1">
    <property type="protein sequence ID" value="ENSAPLP00020011721.1"/>
    <property type="gene ID" value="ENSAPLG00020008645.1"/>
</dbReference>
<dbReference type="PANTHER" id="PTHR22771:SF4">
    <property type="entry name" value="CULLIN 7-RELATED"/>
    <property type="match status" value="1"/>
</dbReference>
<comment type="pathway">
    <text evidence="1">Protein modification; protein ubiquitination.</text>
</comment>
<reference evidence="6" key="3">
    <citation type="submission" date="2025-09" db="UniProtKB">
        <authorList>
            <consortium name="Ensembl"/>
        </authorList>
    </citation>
    <scope>IDENTIFICATION</scope>
</reference>
<dbReference type="InterPro" id="IPR016158">
    <property type="entry name" value="Cullin_homology"/>
</dbReference>
<dbReference type="Pfam" id="PF26557">
    <property type="entry name" value="Cullin_AB"/>
    <property type="match status" value="1"/>
</dbReference>
<dbReference type="GO" id="GO:0006511">
    <property type="term" value="P:ubiquitin-dependent protein catabolic process"/>
    <property type="evidence" value="ECO:0007669"/>
    <property type="project" value="InterPro"/>
</dbReference>
<dbReference type="PROSITE" id="PS50069">
    <property type="entry name" value="CULLIN_2"/>
    <property type="match status" value="1"/>
</dbReference>
<keyword evidence="2" id="KW-1017">Isopeptide bond</keyword>
<dbReference type="Proteomes" id="UP000694400">
    <property type="component" value="Chromosome 3"/>
</dbReference>
<comment type="similarity">
    <text evidence="4">Belongs to the cullin family.</text>
</comment>
<dbReference type="InterPro" id="IPR019559">
    <property type="entry name" value="Cullin_neddylation_domain"/>
</dbReference>
<dbReference type="Gene3D" id="3.30.230.130">
    <property type="entry name" value="Cullin, Chain C, Domain 2"/>
    <property type="match status" value="1"/>
</dbReference>
<dbReference type="SUPFAM" id="SSF46785">
    <property type="entry name" value="Winged helix' DNA-binding domain"/>
    <property type="match status" value="1"/>
</dbReference>
<dbReference type="UniPathway" id="UPA00143"/>
<evidence type="ECO:0000256" key="1">
    <source>
        <dbReference type="ARBA" id="ARBA00004906"/>
    </source>
</evidence>
<reference evidence="6" key="1">
    <citation type="submission" date="2019-08" db="EMBL/GenBank/DDBJ databases">
        <title>Three high-quality genomes provides insights into domestication of ducks.</title>
        <authorList>
            <person name="Hou Z.C."/>
            <person name="Zhu F."/>
            <person name="Yin Z.T."/>
            <person name="Zhang F."/>
        </authorList>
    </citation>
    <scope>NUCLEOTIDE SEQUENCE [LARGE SCALE GENOMIC DNA]</scope>
</reference>
<dbReference type="SUPFAM" id="SSF75632">
    <property type="entry name" value="Cullin homology domain"/>
    <property type="match status" value="1"/>
</dbReference>
<accession>A0A8B9SVR3</accession>
<dbReference type="SMART" id="SM00884">
    <property type="entry name" value="Cullin_Nedd8"/>
    <property type="match status" value="1"/>
</dbReference>
<evidence type="ECO:0000313" key="6">
    <source>
        <dbReference type="Ensembl" id="ENSAPLP00020011721.1"/>
    </source>
</evidence>
<dbReference type="InterPro" id="IPR045093">
    <property type="entry name" value="Cullin"/>
</dbReference>
<evidence type="ECO:0000313" key="7">
    <source>
        <dbReference type="Proteomes" id="UP000694400"/>
    </source>
</evidence>
<feature type="domain" description="Cullin family profile" evidence="5">
    <location>
        <begin position="100"/>
        <end position="330"/>
    </location>
</feature>
<name>A0A8B9SVR3_ANAPL</name>
<dbReference type="Gene3D" id="1.10.10.10">
    <property type="entry name" value="Winged helix-like DNA-binding domain superfamily/Winged helix DNA-binding domain"/>
    <property type="match status" value="1"/>
</dbReference>
<dbReference type="PANTHER" id="PTHR22771">
    <property type="entry name" value="CULLIN AND GALACTOSE-BINDING DOMAIN-CONTAINING"/>
    <property type="match status" value="1"/>
</dbReference>
<evidence type="ECO:0000259" key="5">
    <source>
        <dbReference type="PROSITE" id="PS50069"/>
    </source>
</evidence>